<evidence type="ECO:0000313" key="1">
    <source>
        <dbReference type="EMBL" id="KAJ2813617.1"/>
    </source>
</evidence>
<organism evidence="1 2">
    <name type="scientific">Coemansia furcata</name>
    <dbReference type="NCBI Taxonomy" id="417177"/>
    <lineage>
        <taxon>Eukaryota</taxon>
        <taxon>Fungi</taxon>
        <taxon>Fungi incertae sedis</taxon>
        <taxon>Zoopagomycota</taxon>
        <taxon>Kickxellomycotina</taxon>
        <taxon>Kickxellomycetes</taxon>
        <taxon>Kickxellales</taxon>
        <taxon>Kickxellaceae</taxon>
        <taxon>Coemansia</taxon>
    </lineage>
</organism>
<keyword evidence="2" id="KW-1185">Reference proteome</keyword>
<evidence type="ECO:0000313" key="2">
    <source>
        <dbReference type="Proteomes" id="UP001140096"/>
    </source>
</evidence>
<comment type="caution">
    <text evidence="1">The sequence shown here is derived from an EMBL/GenBank/DDBJ whole genome shotgun (WGS) entry which is preliminary data.</text>
</comment>
<sequence>MHAPLPSSTRNRRVSGSPSRPTIPQTSVAAAGVSLQSWARSQYQLAQAQTPPRRPATQTTPAAPMQLAQYQYSPRNLASNERPRAAVADYFDPYRSPAPGQQTLLTVDPAPPRPTAPQAPVVLQAPSSPVMRATRHSRPTTPTTTQVVHAQYSNPPSAQSSRDSLRSPPHTPVAQQTTQRPGTQPQLAATTALYSPQAGKALTRTAELLTAPEFGARMKPRAYTGSDEVPAPARPRVSSMYASSGFVPSSSSPLQADASPGSRLSRPIARPRQSHQASPTPLPPPPPVAQMERSELIDFIERRRAQTLAATPAEPPPPQPAAPAITYGKPRASTALVTESVDTTRMERSESVSSRRSDSSERSFKRSTARLADVTTTTTTVLSKQSSADRLLPPRPAPASLLSSSDFALGSSNVMSSNRVVPRTRTLAADTTSDNTPLVTARSNEALLPPRAFARSKRPESAHLERSPVAITLGEFSRALPRVMSASVQTDESLLSAAGGLKPLMSDSLRKKPSGVERVVQTTVTAADSIHSDEAVLDLMRQMDGLRMTHANQITEYQEQVLDLELMNQDLHNDVEHLNMRLEAMEAAHKRAMDDMRQRLDTTRLRVDREISDVKGMHATKCNELADQVCMLLDRCEKYKTRLVCLGDTEDQLLQLIAEGKGSATKQEPVLKGGAIEQVQIVDQAFIERQYIETRESSQEVDYFKQLMDIERSMENTTIALGFELKRTQAKYLQQAADFIREQMARFQTDARAESRLSARSESRLSMVVTSPIKAAEPPQLPPLPVNSEPLMLPPVPPSVQPSSIVSFPSASLAQALQAQHRRVAGAEPPQSRFPIPDTECVDMPIEEVSIGELRKETTMLSGEYSFASTMPPSQQRSYADSIQQHRSATVSVHPHVSRGLGVHLESHARSVGSESKVSGLSRMISGSAPVANLSAGSDASELSMADLLLLSSGSPRRSHRSPLAAIASGFFSSSQESMATTIANSDSAVMDSAQHLHSSLATLVTPTKPIAEGAQPIAFANSMGYFSGHNRKTRGDSMRGDTPPSKPATMHWPPRSERRPSSSRSSSMAIDSQDMTAEQLLESLKLPPVTGMSTPTRPNATPSGSLGRHSSPRIRAGSYSDLSRAFPPPRFSVMSESPSSDSTLQQLHASSASIASIGSVGSTTSSLGSVGKPYVYQSHKTPVSFARGSLVAGFDGDADIKINLGLDKTPESRRTGKRVGPRRRSKSVGTWGVNSSTK</sequence>
<dbReference type="Proteomes" id="UP001140096">
    <property type="component" value="Unassembled WGS sequence"/>
</dbReference>
<reference evidence="1" key="1">
    <citation type="submission" date="2022-07" db="EMBL/GenBank/DDBJ databases">
        <title>Phylogenomic reconstructions and comparative analyses of Kickxellomycotina fungi.</title>
        <authorList>
            <person name="Reynolds N.K."/>
            <person name="Stajich J.E."/>
            <person name="Barry K."/>
            <person name="Grigoriev I.V."/>
            <person name="Crous P."/>
            <person name="Smith M.E."/>
        </authorList>
    </citation>
    <scope>NUCLEOTIDE SEQUENCE</scope>
    <source>
        <strain evidence="1">CBS 102833</strain>
    </source>
</reference>
<name>A0ACC1LR68_9FUNG</name>
<gene>
    <name evidence="1" type="ORF">H4S07_000545</name>
</gene>
<accession>A0ACC1LR68</accession>
<protein>
    <submittedName>
        <fullName evidence="1">Uncharacterized protein</fullName>
    </submittedName>
</protein>
<dbReference type="EMBL" id="JANBUP010000037">
    <property type="protein sequence ID" value="KAJ2813617.1"/>
    <property type="molecule type" value="Genomic_DNA"/>
</dbReference>
<proteinExistence type="predicted"/>